<accession>A0AAV0L7P4</accession>
<protein>
    <submittedName>
        <fullName evidence="2">Uncharacterized protein</fullName>
    </submittedName>
</protein>
<comment type="caution">
    <text evidence="2">The sequence shown here is derived from an EMBL/GenBank/DDBJ whole genome shotgun (WGS) entry which is preliminary data.</text>
</comment>
<evidence type="ECO:0000313" key="3">
    <source>
        <dbReference type="Proteomes" id="UP001154282"/>
    </source>
</evidence>
<dbReference type="EMBL" id="CAMGYJ010000006">
    <property type="protein sequence ID" value="CAI0430405.1"/>
    <property type="molecule type" value="Genomic_DNA"/>
</dbReference>
<evidence type="ECO:0000313" key="2">
    <source>
        <dbReference type="EMBL" id="CAI0430497.1"/>
    </source>
</evidence>
<dbReference type="EMBL" id="CAMGYJ010000006">
    <property type="protein sequence ID" value="CAI0430497.1"/>
    <property type="molecule type" value="Genomic_DNA"/>
</dbReference>
<dbReference type="AlphaFoldDB" id="A0AAV0L7P4"/>
<dbReference type="PANTHER" id="PTHR44749">
    <property type="entry name" value="SUPPRESSOR OF RPS4-RLD 1"/>
    <property type="match status" value="1"/>
</dbReference>
<dbReference type="Proteomes" id="UP001154282">
    <property type="component" value="Unassembled WGS sequence"/>
</dbReference>
<dbReference type="PANTHER" id="PTHR44749:SF1">
    <property type="entry name" value="TETRATRICOPEPTIDE-LIKE HELICAL DOMAIN-CONTAINING PROTEIN"/>
    <property type="match status" value="1"/>
</dbReference>
<proteinExistence type="predicted"/>
<evidence type="ECO:0000313" key="1">
    <source>
        <dbReference type="EMBL" id="CAI0430405.1"/>
    </source>
</evidence>
<organism evidence="2 3">
    <name type="scientific">Linum tenue</name>
    <dbReference type="NCBI Taxonomy" id="586396"/>
    <lineage>
        <taxon>Eukaryota</taxon>
        <taxon>Viridiplantae</taxon>
        <taxon>Streptophyta</taxon>
        <taxon>Embryophyta</taxon>
        <taxon>Tracheophyta</taxon>
        <taxon>Spermatophyta</taxon>
        <taxon>Magnoliopsida</taxon>
        <taxon>eudicotyledons</taxon>
        <taxon>Gunneridae</taxon>
        <taxon>Pentapetalae</taxon>
        <taxon>rosids</taxon>
        <taxon>fabids</taxon>
        <taxon>Malpighiales</taxon>
        <taxon>Linaceae</taxon>
        <taxon>Linum</taxon>
    </lineage>
</organism>
<dbReference type="GO" id="GO:0045892">
    <property type="term" value="P:negative regulation of DNA-templated transcription"/>
    <property type="evidence" value="ECO:0007669"/>
    <property type="project" value="InterPro"/>
</dbReference>
<keyword evidence="3" id="KW-1185">Reference proteome</keyword>
<dbReference type="InterPro" id="IPR044650">
    <property type="entry name" value="SRFR1-like"/>
</dbReference>
<sequence length="234" mass="26930">MENVLSLYNTGTVFLELLKKGSWKKLDMRAHCVLRWSCYLVYSDSHSRVKDYDATLDLKLDSIVKFVLQCLAFYQVSAALYHYSFVPLYTASEINTEFSWFDIDHLFKENWCKRLHPENVREKVYGQPPLLEPLKSVSSFCYQKGLSVVSVSIGLLGWRLPKLHKRCQEHGVPYKQNGNIQLKAHPRMARDQGEESMLSVRIEAVLAVAQAVAQTHQLRIALQRQISEPCDPVV</sequence>
<reference evidence="2" key="1">
    <citation type="submission" date="2022-08" db="EMBL/GenBank/DDBJ databases">
        <authorList>
            <person name="Gutierrez-Valencia J."/>
        </authorList>
    </citation>
    <scope>NUCLEOTIDE SEQUENCE</scope>
</reference>
<gene>
    <name evidence="1" type="ORF">LITE_LOCUS22598</name>
    <name evidence="2" type="ORF">LITE_LOCUS22632</name>
</gene>
<name>A0AAV0L7P4_9ROSI</name>